<accession>A0A820TDP7</accession>
<name>A0A820TDP7_9BILA</name>
<comment type="caution">
    <text evidence="1">The sequence shown here is derived from an EMBL/GenBank/DDBJ whole genome shotgun (WGS) entry which is preliminary data.</text>
</comment>
<dbReference type="InterPro" id="IPR011333">
    <property type="entry name" value="SKP1/BTB/POZ_sf"/>
</dbReference>
<evidence type="ECO:0000313" key="1">
    <source>
        <dbReference type="EMBL" id="CAF4469683.1"/>
    </source>
</evidence>
<organism evidence="1 2">
    <name type="scientific">Adineta steineri</name>
    <dbReference type="NCBI Taxonomy" id="433720"/>
    <lineage>
        <taxon>Eukaryota</taxon>
        <taxon>Metazoa</taxon>
        <taxon>Spiralia</taxon>
        <taxon>Gnathifera</taxon>
        <taxon>Rotifera</taxon>
        <taxon>Eurotatoria</taxon>
        <taxon>Bdelloidea</taxon>
        <taxon>Adinetida</taxon>
        <taxon>Adinetidae</taxon>
        <taxon>Adineta</taxon>
    </lineage>
</organism>
<dbReference type="EMBL" id="CAJOAY010038377">
    <property type="protein sequence ID" value="CAF4469683.1"/>
    <property type="molecule type" value="Genomic_DNA"/>
</dbReference>
<sequence>LKRCRKRRSQSSTWEAIQMNDELKQKLANASYEEEEWQGIKFKLSRTSIKNIVILNVGGRKYTTNVSTLTCMGNPFFTVLFSEQGKLERNPNDNKRIPYTVT</sequence>
<dbReference type="AlphaFoldDB" id="A0A820TDP7"/>
<dbReference type="Gene3D" id="3.30.710.10">
    <property type="entry name" value="Potassium Channel Kv1.1, Chain A"/>
    <property type="match status" value="1"/>
</dbReference>
<dbReference type="Proteomes" id="UP000663881">
    <property type="component" value="Unassembled WGS sequence"/>
</dbReference>
<feature type="non-terminal residue" evidence="1">
    <location>
        <position position="1"/>
    </location>
</feature>
<dbReference type="SUPFAM" id="SSF54695">
    <property type="entry name" value="POZ domain"/>
    <property type="match status" value="1"/>
</dbReference>
<protein>
    <recommendedName>
        <fullName evidence="3">BTB domain-containing protein</fullName>
    </recommendedName>
</protein>
<gene>
    <name evidence="1" type="ORF">OKA104_LOCUS55156</name>
</gene>
<evidence type="ECO:0000313" key="2">
    <source>
        <dbReference type="Proteomes" id="UP000663881"/>
    </source>
</evidence>
<reference evidence="1" key="1">
    <citation type="submission" date="2021-02" db="EMBL/GenBank/DDBJ databases">
        <authorList>
            <person name="Nowell W R."/>
        </authorList>
    </citation>
    <scope>NUCLEOTIDE SEQUENCE</scope>
</reference>
<proteinExistence type="predicted"/>
<evidence type="ECO:0008006" key="3">
    <source>
        <dbReference type="Google" id="ProtNLM"/>
    </source>
</evidence>